<dbReference type="Proteomes" id="UP001172457">
    <property type="component" value="Chromosome 5"/>
</dbReference>
<reference evidence="3" key="1">
    <citation type="submission" date="2023-03" db="EMBL/GenBank/DDBJ databases">
        <title>Chromosome-scale reference genome and RAD-based genetic map of yellow starthistle (Centaurea solstitialis) reveal putative structural variation and QTLs associated with invader traits.</title>
        <authorList>
            <person name="Reatini B."/>
            <person name="Cang F.A."/>
            <person name="Jiang Q."/>
            <person name="Mckibben M.T.W."/>
            <person name="Barker M.S."/>
            <person name="Rieseberg L.H."/>
            <person name="Dlugosch K.M."/>
        </authorList>
    </citation>
    <scope>NUCLEOTIDE SEQUENCE</scope>
    <source>
        <strain evidence="3">CAN-66</strain>
        <tissue evidence="3">Leaf</tissue>
    </source>
</reference>
<feature type="transmembrane region" description="Helical" evidence="2">
    <location>
        <begin position="377"/>
        <end position="396"/>
    </location>
</feature>
<gene>
    <name evidence="3" type="ORF">OSB04_020637</name>
</gene>
<proteinExistence type="predicted"/>
<dbReference type="PANTHER" id="PTHR34115:SF5">
    <property type="entry name" value="PROTEIN, PUTATIVE-RELATED"/>
    <property type="match status" value="1"/>
</dbReference>
<dbReference type="EMBL" id="JARYMX010000005">
    <property type="protein sequence ID" value="KAJ9548094.1"/>
    <property type="molecule type" value="Genomic_DNA"/>
</dbReference>
<accession>A0AA38SU91</accession>
<feature type="transmembrane region" description="Helical" evidence="2">
    <location>
        <begin position="182"/>
        <end position="203"/>
    </location>
</feature>
<keyword evidence="2" id="KW-0472">Membrane</keyword>
<protein>
    <submittedName>
        <fullName evidence="3">Uncharacterized protein</fullName>
    </submittedName>
</protein>
<feature type="region of interest" description="Disordered" evidence="1">
    <location>
        <begin position="1"/>
        <end position="25"/>
    </location>
</feature>
<dbReference type="AlphaFoldDB" id="A0AA38SU91"/>
<feature type="transmembrane region" description="Helical" evidence="2">
    <location>
        <begin position="144"/>
        <end position="162"/>
    </location>
</feature>
<feature type="transmembrane region" description="Helical" evidence="2">
    <location>
        <begin position="250"/>
        <end position="272"/>
    </location>
</feature>
<evidence type="ECO:0000313" key="4">
    <source>
        <dbReference type="Proteomes" id="UP001172457"/>
    </source>
</evidence>
<evidence type="ECO:0000313" key="3">
    <source>
        <dbReference type="EMBL" id="KAJ9548094.1"/>
    </source>
</evidence>
<feature type="transmembrane region" description="Helical" evidence="2">
    <location>
        <begin position="412"/>
        <end position="433"/>
    </location>
</feature>
<feature type="transmembrane region" description="Helical" evidence="2">
    <location>
        <begin position="223"/>
        <end position="244"/>
    </location>
</feature>
<dbReference type="PANTHER" id="PTHR34115">
    <property type="entry name" value="PROTEIN, PUTATIVE-RELATED"/>
    <property type="match status" value="1"/>
</dbReference>
<comment type="caution">
    <text evidence="3">The sequence shown here is derived from an EMBL/GenBank/DDBJ whole genome shotgun (WGS) entry which is preliminary data.</text>
</comment>
<name>A0AA38SU91_9ASTR</name>
<sequence>MPPSRRQRREEKDETRGDAPPPDQEAAGVILILISMQTETLFDFGTLESEPEPLTPVPVPKPAVPKRFRFQKRMEITLDHDPYLPISVRDDRQFAIATPDPCSRPATRVMMSFLKAEEMWRSRNGVKVVQAEYKTRRFSAYSRIMHLMYTATLIIMYPPLIAFVQIKFQNENYSPFDTHGCFMIMSIVALPVATFTSGVLFYLNDPLQNSITKHLSNIHYTILQTISSFSGILTPFSLIMVLFIPHNLNWVGFSVTFILLGVVVTCHFYFYIKLVDKKRECDVKLAHQILAPNLDRRLSSTDCHVRGCTCMQWCPLAIKLIMIGYSGEFFVRQRWLAVTIDTPPFIATVFFGEALATARNVLDDNHAFIAYSRILHLMYTATLIVMYVPLIAFIQIKFQNESYSPFDTHGCFMIMSIVALPVATFTSIILFYLDDPLQKSTTKL</sequence>
<feature type="compositionally biased region" description="Basic and acidic residues" evidence="1">
    <location>
        <begin position="8"/>
        <end position="17"/>
    </location>
</feature>
<organism evidence="3 4">
    <name type="scientific">Centaurea solstitialis</name>
    <name type="common">yellow star-thistle</name>
    <dbReference type="NCBI Taxonomy" id="347529"/>
    <lineage>
        <taxon>Eukaryota</taxon>
        <taxon>Viridiplantae</taxon>
        <taxon>Streptophyta</taxon>
        <taxon>Embryophyta</taxon>
        <taxon>Tracheophyta</taxon>
        <taxon>Spermatophyta</taxon>
        <taxon>Magnoliopsida</taxon>
        <taxon>eudicotyledons</taxon>
        <taxon>Gunneridae</taxon>
        <taxon>Pentapetalae</taxon>
        <taxon>asterids</taxon>
        <taxon>campanulids</taxon>
        <taxon>Asterales</taxon>
        <taxon>Asteraceae</taxon>
        <taxon>Carduoideae</taxon>
        <taxon>Cardueae</taxon>
        <taxon>Centaureinae</taxon>
        <taxon>Centaurea</taxon>
    </lineage>
</organism>
<dbReference type="InterPro" id="IPR053258">
    <property type="entry name" value="Ca-permeable_cation_channel"/>
</dbReference>
<keyword evidence="2" id="KW-0812">Transmembrane</keyword>
<evidence type="ECO:0000256" key="1">
    <source>
        <dbReference type="SAM" id="MobiDB-lite"/>
    </source>
</evidence>
<keyword evidence="4" id="KW-1185">Reference proteome</keyword>
<keyword evidence="2" id="KW-1133">Transmembrane helix</keyword>
<evidence type="ECO:0000256" key="2">
    <source>
        <dbReference type="SAM" id="Phobius"/>
    </source>
</evidence>